<feature type="region of interest" description="Disordered" evidence="1">
    <location>
        <begin position="92"/>
        <end position="124"/>
    </location>
</feature>
<dbReference type="AlphaFoldDB" id="A0A0L0V697"/>
<evidence type="ECO:0000256" key="1">
    <source>
        <dbReference type="SAM" id="MobiDB-lite"/>
    </source>
</evidence>
<proteinExistence type="predicted"/>
<name>A0A0L0V697_9BASI</name>
<reference evidence="4" key="1">
    <citation type="submission" date="2014-03" db="EMBL/GenBank/DDBJ databases">
        <title>The Genome Sequence of Puccinia striiformis f. sp. tritici PST-78.</title>
        <authorList>
            <consortium name="The Broad Institute Genome Sequencing Platform"/>
            <person name="Cuomo C."/>
            <person name="Hulbert S."/>
            <person name="Chen X."/>
            <person name="Walker B."/>
            <person name="Young S.K."/>
            <person name="Zeng Q."/>
            <person name="Gargeya S."/>
            <person name="Fitzgerald M."/>
            <person name="Haas B."/>
            <person name="Abouelleil A."/>
            <person name="Alvarado L."/>
            <person name="Arachchi H.M."/>
            <person name="Berlin A.M."/>
            <person name="Chapman S.B."/>
            <person name="Goldberg J."/>
            <person name="Griggs A."/>
            <person name="Gujja S."/>
            <person name="Hansen M."/>
            <person name="Howarth C."/>
            <person name="Imamovic A."/>
            <person name="Larimer J."/>
            <person name="McCowan C."/>
            <person name="Montmayeur A."/>
            <person name="Murphy C."/>
            <person name="Neiman D."/>
            <person name="Pearson M."/>
            <person name="Priest M."/>
            <person name="Roberts A."/>
            <person name="Saif S."/>
            <person name="Shea T."/>
            <person name="Sisk P."/>
            <person name="Sykes S."/>
            <person name="Wortman J."/>
            <person name="Nusbaum C."/>
            <person name="Birren B."/>
        </authorList>
    </citation>
    <scope>NUCLEOTIDE SEQUENCE [LARGE SCALE GENOMIC DNA]</scope>
    <source>
        <strain evidence="4">race PST-78</strain>
    </source>
</reference>
<dbReference type="Proteomes" id="UP000054564">
    <property type="component" value="Unassembled WGS sequence"/>
</dbReference>
<organism evidence="3 4">
    <name type="scientific">Puccinia striiformis f. sp. tritici PST-78</name>
    <dbReference type="NCBI Taxonomy" id="1165861"/>
    <lineage>
        <taxon>Eukaryota</taxon>
        <taxon>Fungi</taxon>
        <taxon>Dikarya</taxon>
        <taxon>Basidiomycota</taxon>
        <taxon>Pucciniomycotina</taxon>
        <taxon>Pucciniomycetes</taxon>
        <taxon>Pucciniales</taxon>
        <taxon>Pucciniaceae</taxon>
        <taxon>Puccinia</taxon>
    </lineage>
</organism>
<feature type="region of interest" description="Disordered" evidence="1">
    <location>
        <begin position="54"/>
        <end position="80"/>
    </location>
</feature>
<feature type="signal peptide" evidence="2">
    <location>
        <begin position="1"/>
        <end position="27"/>
    </location>
</feature>
<evidence type="ECO:0000313" key="3">
    <source>
        <dbReference type="EMBL" id="KNE94499.1"/>
    </source>
</evidence>
<keyword evidence="2" id="KW-0732">Signal</keyword>
<feature type="chain" id="PRO_5005549496" evidence="2">
    <location>
        <begin position="28"/>
        <end position="542"/>
    </location>
</feature>
<dbReference type="EMBL" id="AJIL01000115">
    <property type="protein sequence ID" value="KNE94499.1"/>
    <property type="molecule type" value="Genomic_DNA"/>
</dbReference>
<sequence length="542" mass="60544">MYLPSSRQLHVTVWLVLVHSSAVPAMSSRRALVEEDTALDEFWQAISENLNPTGHLGDFEGSSGLSSNRQPATQSGFSSSFTDIDRTFKQSQAVGLSPQPDPRKHKERYQTSASSSTLPVFPSNVKQDHTVSSNSLGAADDALITKINSIKSDGYPLEAAKSPTGHVAMSRQPRDGINNLLSNAMNPIPSGAELQSDHQIFLNARKDLLEQYSARFWRIRGTLQTAGRLYRHTMIEHPFLPLAMLDPPRRSRGKILRVLSCSRELINITDVLDSYVTLITKIDELMGGWEISPSLIISHEEGLLEWLEKETLSPSPHQSLPVMGFIQEPYPDWKNNPHDISLGLTQTALMRYFSGGCTMASQTASYLLRAYVSRLSGHETIGMDHAFQPSVTMDHTTIQAVRNLNNPMTSRSVITSNNNIPIPESCSHEANRLYTNHFIADQRQNWDEDFVKLLRSVPDSRRPVMQRYSEGFKQRTEATGLHTESHPTMTVHPTLPFALVNPPPGGLHRILSVLSISGEVKDMKFCQAQYNLLISKIDKLIQ</sequence>
<keyword evidence="4" id="KW-1185">Reference proteome</keyword>
<evidence type="ECO:0000313" key="4">
    <source>
        <dbReference type="Proteomes" id="UP000054564"/>
    </source>
</evidence>
<evidence type="ECO:0000256" key="2">
    <source>
        <dbReference type="SAM" id="SignalP"/>
    </source>
</evidence>
<feature type="compositionally biased region" description="Polar residues" evidence="1">
    <location>
        <begin position="63"/>
        <end position="80"/>
    </location>
</feature>
<protein>
    <submittedName>
        <fullName evidence="3">Uncharacterized protein</fullName>
    </submittedName>
</protein>
<gene>
    <name evidence="3" type="ORF">PSTG_12145</name>
</gene>
<comment type="caution">
    <text evidence="3">The sequence shown here is derived from an EMBL/GenBank/DDBJ whole genome shotgun (WGS) entry which is preliminary data.</text>
</comment>
<accession>A0A0L0V697</accession>